<evidence type="ECO:0000256" key="6">
    <source>
        <dbReference type="ARBA" id="ARBA00022737"/>
    </source>
</evidence>
<proteinExistence type="predicted"/>
<evidence type="ECO:0000256" key="4">
    <source>
        <dbReference type="ARBA" id="ARBA00022490"/>
    </source>
</evidence>
<dbReference type="InterPro" id="IPR016685">
    <property type="entry name" value="Silence_cplx_Nase-comp_TudorSN"/>
</dbReference>
<dbReference type="InterPro" id="IPR002999">
    <property type="entry name" value="Tudor"/>
</dbReference>
<dbReference type="AlphaFoldDB" id="U4KWM9"/>
<dbReference type="CDD" id="cd00175">
    <property type="entry name" value="SNc"/>
    <property type="match status" value="1"/>
</dbReference>
<evidence type="ECO:0000256" key="1">
    <source>
        <dbReference type="ARBA" id="ARBA00004496"/>
    </source>
</evidence>
<dbReference type="GO" id="GO:0003723">
    <property type="term" value="F:RNA binding"/>
    <property type="evidence" value="ECO:0007669"/>
    <property type="project" value="UniProtKB-UniRule"/>
</dbReference>
<dbReference type="SMART" id="SM00318">
    <property type="entry name" value="SNc"/>
    <property type="match status" value="4"/>
</dbReference>
<dbReference type="PROSITE" id="PS50304">
    <property type="entry name" value="TUDOR"/>
    <property type="match status" value="1"/>
</dbReference>
<dbReference type="GO" id="GO:0005634">
    <property type="term" value="C:nucleus"/>
    <property type="evidence" value="ECO:0007669"/>
    <property type="project" value="TreeGrafter"/>
</dbReference>
<dbReference type="Gene3D" id="2.40.50.90">
    <property type="match status" value="5"/>
</dbReference>
<feature type="domain" description="TNase-like" evidence="9">
    <location>
        <begin position="166"/>
        <end position="308"/>
    </location>
</feature>
<comment type="subcellular location">
    <subcellularLocation>
        <location evidence="1 7">Cytoplasm</location>
    </subcellularLocation>
</comment>
<dbReference type="Pfam" id="PF00565">
    <property type="entry name" value="SNase"/>
    <property type="match status" value="4"/>
</dbReference>
<dbReference type="PROSITE" id="PS50830">
    <property type="entry name" value="TNASE_3"/>
    <property type="match status" value="4"/>
</dbReference>
<protein>
    <recommendedName>
        <fullName evidence="2">Probable endonuclease LCL3</fullName>
    </recommendedName>
    <alternativeName>
        <fullName evidence="3">Probable endonuclease lcl3</fullName>
    </alternativeName>
</protein>
<dbReference type="InterPro" id="IPR035437">
    <property type="entry name" value="SNase_OB-fold_sf"/>
</dbReference>
<evidence type="ECO:0000259" key="8">
    <source>
        <dbReference type="PROSITE" id="PS50304"/>
    </source>
</evidence>
<dbReference type="GO" id="GO:0005829">
    <property type="term" value="C:cytosol"/>
    <property type="evidence" value="ECO:0007669"/>
    <property type="project" value="UniProtKB-UniRule"/>
</dbReference>
<feature type="domain" description="TNase-like" evidence="9">
    <location>
        <begin position="1"/>
        <end position="140"/>
    </location>
</feature>
<dbReference type="Pfam" id="PF00567">
    <property type="entry name" value="TUDOR"/>
    <property type="match status" value="1"/>
</dbReference>
<dbReference type="GO" id="GO:0031332">
    <property type="term" value="C:RNAi effector complex"/>
    <property type="evidence" value="ECO:0007669"/>
    <property type="project" value="InterPro"/>
</dbReference>
<evidence type="ECO:0000256" key="5">
    <source>
        <dbReference type="ARBA" id="ARBA00022553"/>
    </source>
</evidence>
<dbReference type="OrthoDB" id="10023235at2759"/>
<dbReference type="SUPFAM" id="SSF63748">
    <property type="entry name" value="Tudor/PWWP/MBT"/>
    <property type="match status" value="1"/>
</dbReference>
<dbReference type="EMBL" id="HF935261">
    <property type="protein sequence ID" value="CCX05601.1"/>
    <property type="molecule type" value="Genomic_DNA"/>
</dbReference>
<keyword evidence="6" id="KW-0677">Repeat</keyword>
<accession>U4KWM9</accession>
<dbReference type="FunFam" id="2.40.50.90:FF:000019">
    <property type="entry name" value="Transcription factor (Snd1/p100), putative"/>
    <property type="match status" value="1"/>
</dbReference>
<dbReference type="eggNOG" id="KOG2039">
    <property type="taxonomic scope" value="Eukaryota"/>
</dbReference>
<dbReference type="STRING" id="1076935.U4KWM9"/>
<dbReference type="PANTHER" id="PTHR12302">
    <property type="entry name" value="EBNA2 BINDING PROTEIN P100"/>
    <property type="match status" value="1"/>
</dbReference>
<organism evidence="10 11">
    <name type="scientific">Pyronema omphalodes (strain CBS 100304)</name>
    <name type="common">Pyronema confluens</name>
    <dbReference type="NCBI Taxonomy" id="1076935"/>
    <lineage>
        <taxon>Eukaryota</taxon>
        <taxon>Fungi</taxon>
        <taxon>Dikarya</taxon>
        <taxon>Ascomycota</taxon>
        <taxon>Pezizomycotina</taxon>
        <taxon>Pezizomycetes</taxon>
        <taxon>Pezizales</taxon>
        <taxon>Pyronemataceae</taxon>
        <taxon>Pyronema</taxon>
    </lineage>
</organism>
<dbReference type="InterPro" id="IPR016071">
    <property type="entry name" value="Staphylococal_nuclease_OB-fold"/>
</dbReference>
<dbReference type="GO" id="GO:0031047">
    <property type="term" value="P:regulatory ncRNA-mediated gene silencing"/>
    <property type="evidence" value="ECO:0007669"/>
    <property type="project" value="UniProtKB-UniRule"/>
</dbReference>
<dbReference type="GO" id="GO:0006402">
    <property type="term" value="P:mRNA catabolic process"/>
    <property type="evidence" value="ECO:0007669"/>
    <property type="project" value="UniProtKB-UniRule"/>
</dbReference>
<dbReference type="SUPFAM" id="SSF50199">
    <property type="entry name" value="Staphylococcal nuclease"/>
    <property type="match status" value="5"/>
</dbReference>
<dbReference type="SMART" id="SM00333">
    <property type="entry name" value="TUDOR"/>
    <property type="match status" value="1"/>
</dbReference>
<feature type="domain" description="Tudor" evidence="8">
    <location>
        <begin position="700"/>
        <end position="759"/>
    </location>
</feature>
<evidence type="ECO:0000256" key="2">
    <source>
        <dbReference type="ARBA" id="ARBA00013404"/>
    </source>
</evidence>
<keyword evidence="4 7" id="KW-0963">Cytoplasm</keyword>
<dbReference type="Proteomes" id="UP000018144">
    <property type="component" value="Unassembled WGS sequence"/>
</dbReference>
<reference evidence="10 11" key="1">
    <citation type="journal article" date="2013" name="PLoS Genet.">
        <title>The genome and development-dependent transcriptomes of Pyronema confluens: a window into fungal evolution.</title>
        <authorList>
            <person name="Traeger S."/>
            <person name="Altegoer F."/>
            <person name="Freitag M."/>
            <person name="Gabaldon T."/>
            <person name="Kempken F."/>
            <person name="Kumar A."/>
            <person name="Marcet-Houben M."/>
            <person name="Poggeler S."/>
            <person name="Stajich J.E."/>
            <person name="Nowrousian M."/>
        </authorList>
    </citation>
    <scope>NUCLEOTIDE SEQUENCE [LARGE SCALE GENOMIC DNA]</scope>
    <source>
        <strain evidence="11">CBS 100304</strain>
        <tissue evidence="10">Vegetative mycelium</tissue>
    </source>
</reference>
<feature type="domain" description="TNase-like" evidence="9">
    <location>
        <begin position="318"/>
        <end position="455"/>
    </location>
</feature>
<evidence type="ECO:0000259" key="9">
    <source>
        <dbReference type="PROSITE" id="PS50830"/>
    </source>
</evidence>
<evidence type="ECO:0000256" key="7">
    <source>
        <dbReference type="PIRNR" id="PIRNR017179"/>
    </source>
</evidence>
<dbReference type="GO" id="GO:0004518">
    <property type="term" value="F:nuclease activity"/>
    <property type="evidence" value="ECO:0007669"/>
    <property type="project" value="TreeGrafter"/>
</dbReference>
<evidence type="ECO:0000313" key="10">
    <source>
        <dbReference type="EMBL" id="CCX05601.1"/>
    </source>
</evidence>
<dbReference type="FunFam" id="2.40.50.90:FF:000010">
    <property type="entry name" value="Ribonuclease"/>
    <property type="match status" value="1"/>
</dbReference>
<keyword evidence="5" id="KW-0597">Phosphoprotein</keyword>
<keyword evidence="11" id="KW-1185">Reference proteome</keyword>
<dbReference type="PIRSF" id="PIRSF017179">
    <property type="entry name" value="RISC-Tudor-SN"/>
    <property type="match status" value="1"/>
</dbReference>
<gene>
    <name evidence="10" type="ORF">PCON_05188</name>
</gene>
<dbReference type="Gene3D" id="2.30.30.140">
    <property type="match status" value="1"/>
</dbReference>
<dbReference type="PANTHER" id="PTHR12302:SF2">
    <property type="entry name" value="STAPHYLOCOCCAL NUCLEASE DOMAIN-CONTAINING PROTEIN 1"/>
    <property type="match status" value="1"/>
</dbReference>
<name>U4KWM9_PYROM</name>
<feature type="domain" description="TNase-like" evidence="9">
    <location>
        <begin position="484"/>
        <end position="617"/>
    </location>
</feature>
<dbReference type="OMA" id="ARCADHH"/>
<evidence type="ECO:0000313" key="11">
    <source>
        <dbReference type="Proteomes" id="UP000018144"/>
    </source>
</evidence>
<dbReference type="FunFam" id="2.30.30.140:FF:000018">
    <property type="entry name" value="Serine/threonine-protein kinase 31"/>
    <property type="match status" value="1"/>
</dbReference>
<dbReference type="FunFam" id="2.40.50.90:FF:000001">
    <property type="entry name" value="Staphylococcal nuclease domain-containing protein"/>
    <property type="match status" value="1"/>
</dbReference>
<evidence type="ECO:0000256" key="3">
    <source>
        <dbReference type="ARBA" id="ARBA00014651"/>
    </source>
</evidence>
<sequence>MIIATVKAVTSGDTVVLKSTKSGAEKVLSLAFISAPRLRREGDEPYAFKAREFIRREVVNTSVQFKVLYNVPQINREYGVIVLEDGRNLAEVLVHEGMVKVREDSGKRGGDADSEEGILLQKLQIYEEQARDAEKGVWSKDEDGRVEAIYENPTNPTSFLEMFKGKEIDAIIERVISGDRFSIRLILEPKKHQYILLLLAGVRTPQSTRIDANQMVHQGEEYGDEAKDFVETRLLMRTVKVQLLGVSPQGQLVGSVLHHNGGNIAEILASHGLARCVDFHSAFLGSAMARLRDAEKYAKDKKLRIYKGLVTKKRDSNNEFEAVVARIISADTIVVRNKAGAERKINLSSIRQPKPSDPAQSPFQADAKEFLRKKLIGKHVRIHIDGKRPAQEGYEEREMATVTFGDKNVALGLVEAGYASVIRHRATDEDRSPIWDDLAAAEDVARSAQKGMYSPKAPQTAKMIEASETIQKAKSYLSFLQRQKKVPAVVDYVASGSRFKVIIPKENARLTFVLSGIKAPRTARNPTEQSEPFGPEALDYVSKRTMQRDVEIDVLDIDRVGGFIGTMYINGQNVARGLVEEGLASVNVYSAEKTGHANELLAAENKAKAAHKGMWHDWSPEKEAAEAAEAAGFANASYIKPTETIQSRADFRDIMVSHFDVSGNLKLQIVGEGTAKLEAMMLEFRRFYNNPANSKPLDGMPKAGMLVAAKFSDGSFYRAKIKHCDRVEKEAEVLYIDYGNTERVSWTDLRPLAPHFSTEKLKAQTVDAVWSFIKFPGLDMLNDDVREFVSELTENKQLVANVDHIKADGTLMVTILEPGATGPDDSINRTICQEGFAYVPKKLGGLRDAYGERIKGLEEAMKEAEQGRLGMWRFGDVREDEE</sequence>